<dbReference type="PROSITE" id="PS51257">
    <property type="entry name" value="PROKAR_LIPOPROTEIN"/>
    <property type="match status" value="1"/>
</dbReference>
<evidence type="ECO:0000313" key="3">
    <source>
        <dbReference type="Proteomes" id="UP001155241"/>
    </source>
</evidence>
<dbReference type="GO" id="GO:0004180">
    <property type="term" value="F:carboxypeptidase activity"/>
    <property type="evidence" value="ECO:0007669"/>
    <property type="project" value="UniProtKB-KW"/>
</dbReference>
<feature type="region of interest" description="Disordered" evidence="1">
    <location>
        <begin position="137"/>
        <end position="157"/>
    </location>
</feature>
<protein>
    <submittedName>
        <fullName evidence="2">Carboxypeptidase-like regulatory domain-containing protein</fullName>
    </submittedName>
</protein>
<dbReference type="EMBL" id="JAMXLR010000037">
    <property type="protein sequence ID" value="MCO6044647.1"/>
    <property type="molecule type" value="Genomic_DNA"/>
</dbReference>
<keyword evidence="2" id="KW-0121">Carboxypeptidase</keyword>
<accession>A0A9X2FAM8</accession>
<dbReference type="AlphaFoldDB" id="A0A9X2FAM8"/>
<name>A0A9X2FAM8_9BACT</name>
<reference evidence="2" key="1">
    <citation type="submission" date="2022-06" db="EMBL/GenBank/DDBJ databases">
        <title>Aeoliella straminimaris, a novel planctomycete from sediments.</title>
        <authorList>
            <person name="Vitorino I.R."/>
            <person name="Lage O.M."/>
        </authorList>
    </citation>
    <scope>NUCLEOTIDE SEQUENCE</scope>
    <source>
        <strain evidence="2">ICT_H6.2</strain>
    </source>
</reference>
<proteinExistence type="predicted"/>
<dbReference type="GO" id="GO:0030246">
    <property type="term" value="F:carbohydrate binding"/>
    <property type="evidence" value="ECO:0007669"/>
    <property type="project" value="InterPro"/>
</dbReference>
<evidence type="ECO:0000256" key="1">
    <source>
        <dbReference type="SAM" id="MobiDB-lite"/>
    </source>
</evidence>
<keyword evidence="3" id="KW-1185">Reference proteome</keyword>
<keyword evidence="2" id="KW-0378">Hydrolase</keyword>
<keyword evidence="2" id="KW-0645">Protease</keyword>
<dbReference type="Proteomes" id="UP001155241">
    <property type="component" value="Unassembled WGS sequence"/>
</dbReference>
<dbReference type="InterPro" id="IPR013784">
    <property type="entry name" value="Carb-bd-like_fold"/>
</dbReference>
<comment type="caution">
    <text evidence="2">The sequence shown here is derived from an EMBL/GenBank/DDBJ whole genome shotgun (WGS) entry which is preliminary data.</text>
</comment>
<sequence>MNYRLQNVSRYSHLFLRDIAVITVAITLLAASGCGSGSSAVSVRGKVSRDGNPVTVGQVMFHPSEGRAALGVIDSDGSYEMEEVLPGTYVVTIESYEALGDKPQSGSLEDEMRNGMGGGSGPPKIVWHLPQAFASKDSTTLSADVESGKPNEINFEL</sequence>
<gene>
    <name evidence="2" type="ORF">NG895_12085</name>
</gene>
<dbReference type="RefSeq" id="WP_252852763.1">
    <property type="nucleotide sequence ID" value="NZ_JAMXLR010000037.1"/>
</dbReference>
<dbReference type="SUPFAM" id="SSF49452">
    <property type="entry name" value="Starch-binding domain-like"/>
    <property type="match status" value="1"/>
</dbReference>
<evidence type="ECO:0000313" key="2">
    <source>
        <dbReference type="EMBL" id="MCO6044647.1"/>
    </source>
</evidence>
<organism evidence="2 3">
    <name type="scientific">Aeoliella straminimaris</name>
    <dbReference type="NCBI Taxonomy" id="2954799"/>
    <lineage>
        <taxon>Bacteria</taxon>
        <taxon>Pseudomonadati</taxon>
        <taxon>Planctomycetota</taxon>
        <taxon>Planctomycetia</taxon>
        <taxon>Pirellulales</taxon>
        <taxon>Lacipirellulaceae</taxon>
        <taxon>Aeoliella</taxon>
    </lineage>
</organism>